<evidence type="ECO:0000313" key="2">
    <source>
        <dbReference type="EMBL" id="KAK1805862.1"/>
    </source>
</evidence>
<dbReference type="Proteomes" id="UP001239994">
    <property type="component" value="Unassembled WGS sequence"/>
</dbReference>
<organism evidence="2 3">
    <name type="scientific">Electrophorus voltai</name>
    <dbReference type="NCBI Taxonomy" id="2609070"/>
    <lineage>
        <taxon>Eukaryota</taxon>
        <taxon>Metazoa</taxon>
        <taxon>Chordata</taxon>
        <taxon>Craniata</taxon>
        <taxon>Vertebrata</taxon>
        <taxon>Euteleostomi</taxon>
        <taxon>Actinopterygii</taxon>
        <taxon>Neopterygii</taxon>
        <taxon>Teleostei</taxon>
        <taxon>Ostariophysi</taxon>
        <taxon>Gymnotiformes</taxon>
        <taxon>Gymnotoidei</taxon>
        <taxon>Gymnotidae</taxon>
        <taxon>Electrophorus</taxon>
    </lineage>
</organism>
<gene>
    <name evidence="2" type="ORF">P4O66_012912</name>
</gene>
<evidence type="ECO:0000313" key="3">
    <source>
        <dbReference type="Proteomes" id="UP001239994"/>
    </source>
</evidence>
<evidence type="ECO:0000256" key="1">
    <source>
        <dbReference type="SAM" id="MobiDB-lite"/>
    </source>
</evidence>
<feature type="region of interest" description="Disordered" evidence="1">
    <location>
        <begin position="148"/>
        <end position="180"/>
    </location>
</feature>
<sequence>MAQADSVERVLRSKSISWTKQVDTVMNDIRCRNFKRAKCLLYPKHVNSALAGHSKYHALPERRVSPLIQRAPSPQSEVETEFQFSHLLKGRTLLHPLYVRPSLLPEKLPKNPPAMAGEQLRNMKKRKASRTDIDLFFRWVNGTGKDPWVPREEMETGRTSSLGAWDGREDRPPPTPMRPAQEQVNRAALSATREAKQARHPGTAACAHHGHSSAFLMTDRLTNEWSRRAEC</sequence>
<proteinExistence type="predicted"/>
<protein>
    <submittedName>
        <fullName evidence="2">Uncharacterized protein</fullName>
    </submittedName>
</protein>
<comment type="caution">
    <text evidence="2">The sequence shown here is derived from an EMBL/GenBank/DDBJ whole genome shotgun (WGS) entry which is preliminary data.</text>
</comment>
<accession>A0AAD9E8K3</accession>
<reference evidence="2" key="1">
    <citation type="submission" date="2023-03" db="EMBL/GenBank/DDBJ databases">
        <title>Electrophorus voltai genome.</title>
        <authorList>
            <person name="Bian C."/>
        </authorList>
    </citation>
    <scope>NUCLEOTIDE SEQUENCE</scope>
    <source>
        <strain evidence="2">CB-2022</strain>
        <tissue evidence="2">Muscle</tissue>
    </source>
</reference>
<keyword evidence="3" id="KW-1185">Reference proteome</keyword>
<dbReference type="AlphaFoldDB" id="A0AAD9E8K3"/>
<name>A0AAD9E8K3_9TELE</name>
<dbReference type="EMBL" id="JAROKS010000002">
    <property type="protein sequence ID" value="KAK1805862.1"/>
    <property type="molecule type" value="Genomic_DNA"/>
</dbReference>